<dbReference type="RefSeq" id="XP_003021084.1">
    <property type="nucleotide sequence ID" value="XM_003021038.1"/>
</dbReference>
<dbReference type="KEGG" id="tve:TRV_04797"/>
<organism evidence="2 3">
    <name type="scientific">Trichophyton verrucosum (strain HKI 0517)</name>
    <dbReference type="NCBI Taxonomy" id="663202"/>
    <lineage>
        <taxon>Eukaryota</taxon>
        <taxon>Fungi</taxon>
        <taxon>Dikarya</taxon>
        <taxon>Ascomycota</taxon>
        <taxon>Pezizomycotina</taxon>
        <taxon>Eurotiomycetes</taxon>
        <taxon>Eurotiomycetidae</taxon>
        <taxon>Onygenales</taxon>
        <taxon>Arthrodermataceae</taxon>
        <taxon>Trichophyton</taxon>
    </lineage>
</organism>
<dbReference type="Proteomes" id="UP000008383">
    <property type="component" value="Unassembled WGS sequence"/>
</dbReference>
<dbReference type="AlphaFoldDB" id="D4DCE4"/>
<evidence type="ECO:0000313" key="2">
    <source>
        <dbReference type="EMBL" id="EFE40466.1"/>
    </source>
</evidence>
<evidence type="ECO:0000313" key="3">
    <source>
        <dbReference type="Proteomes" id="UP000008383"/>
    </source>
</evidence>
<comment type="caution">
    <text evidence="2">The sequence shown here is derived from an EMBL/GenBank/DDBJ whole genome shotgun (WGS) entry which is preliminary data.</text>
</comment>
<sequence length="89" mass="9842">MAEGKTQDIQLHARNSETMATAAYTTQSTRENKWNVECGVCCVGKAEGGREKKKSWLVFEPTAKKSEELGDERYPAQGWSDLTTPSCPS</sequence>
<dbReference type="EMBL" id="ACYE01000244">
    <property type="protein sequence ID" value="EFE40466.1"/>
    <property type="molecule type" value="Genomic_DNA"/>
</dbReference>
<proteinExistence type="predicted"/>
<dbReference type="HOGENOM" id="CLU_2456387_0_0_1"/>
<keyword evidence="3" id="KW-1185">Reference proteome</keyword>
<reference evidence="3" key="1">
    <citation type="journal article" date="2011" name="Genome Biol.">
        <title>Comparative and functional genomics provide insights into the pathogenicity of dermatophytic fungi.</title>
        <authorList>
            <person name="Burmester A."/>
            <person name="Shelest E."/>
            <person name="Gloeckner G."/>
            <person name="Heddergott C."/>
            <person name="Schindler S."/>
            <person name="Staib P."/>
            <person name="Heidel A."/>
            <person name="Felder M."/>
            <person name="Petzold A."/>
            <person name="Szafranski K."/>
            <person name="Feuermann M."/>
            <person name="Pedruzzi I."/>
            <person name="Priebe S."/>
            <person name="Groth M."/>
            <person name="Winkler R."/>
            <person name="Li W."/>
            <person name="Kniemeyer O."/>
            <person name="Schroeckh V."/>
            <person name="Hertweck C."/>
            <person name="Hube B."/>
            <person name="White T.C."/>
            <person name="Platzer M."/>
            <person name="Guthke R."/>
            <person name="Heitman J."/>
            <person name="Woestemeyer J."/>
            <person name="Zipfel P.F."/>
            <person name="Monod M."/>
            <person name="Brakhage A.A."/>
        </authorList>
    </citation>
    <scope>NUCLEOTIDE SEQUENCE [LARGE SCALE GENOMIC DNA]</scope>
    <source>
        <strain evidence="3">HKI 0517</strain>
    </source>
</reference>
<accession>D4DCE4</accession>
<protein>
    <submittedName>
        <fullName evidence="2">Uncharacterized protein</fullName>
    </submittedName>
</protein>
<gene>
    <name evidence="2" type="ORF">TRV_04797</name>
</gene>
<name>D4DCE4_TRIVH</name>
<feature type="compositionally biased region" description="Basic and acidic residues" evidence="1">
    <location>
        <begin position="64"/>
        <end position="74"/>
    </location>
</feature>
<feature type="compositionally biased region" description="Polar residues" evidence="1">
    <location>
        <begin position="80"/>
        <end position="89"/>
    </location>
</feature>
<dbReference type="GeneID" id="9576736"/>
<evidence type="ECO:0000256" key="1">
    <source>
        <dbReference type="SAM" id="MobiDB-lite"/>
    </source>
</evidence>
<feature type="region of interest" description="Disordered" evidence="1">
    <location>
        <begin position="64"/>
        <end position="89"/>
    </location>
</feature>